<sequence length="90" mass="9451">MGPIDKSSLGGEMTALSVDATENRAQAGEATNPSSRSESSRRPSKEHVGVKDVEGRAGTPSDQEENGADERILGEMPNAGIHQALQAYDV</sequence>
<feature type="region of interest" description="Disordered" evidence="1">
    <location>
        <begin position="1"/>
        <end position="78"/>
    </location>
</feature>
<evidence type="ECO:0000256" key="1">
    <source>
        <dbReference type="SAM" id="MobiDB-lite"/>
    </source>
</evidence>
<feature type="compositionally biased region" description="Basic and acidic residues" evidence="1">
    <location>
        <begin position="38"/>
        <end position="55"/>
    </location>
</feature>
<keyword evidence="3" id="KW-1185">Reference proteome</keyword>
<dbReference type="Proteomes" id="UP000243459">
    <property type="component" value="Chromosome 5"/>
</dbReference>
<organism evidence="2 3">
    <name type="scientific">Asparagus officinalis</name>
    <name type="common">Garden asparagus</name>
    <dbReference type="NCBI Taxonomy" id="4686"/>
    <lineage>
        <taxon>Eukaryota</taxon>
        <taxon>Viridiplantae</taxon>
        <taxon>Streptophyta</taxon>
        <taxon>Embryophyta</taxon>
        <taxon>Tracheophyta</taxon>
        <taxon>Spermatophyta</taxon>
        <taxon>Magnoliopsida</taxon>
        <taxon>Liliopsida</taxon>
        <taxon>Asparagales</taxon>
        <taxon>Asparagaceae</taxon>
        <taxon>Asparagoideae</taxon>
        <taxon>Asparagus</taxon>
    </lineage>
</organism>
<dbReference type="EMBL" id="CM007385">
    <property type="protein sequence ID" value="ONK69823.1"/>
    <property type="molecule type" value="Genomic_DNA"/>
</dbReference>
<proteinExistence type="predicted"/>
<dbReference type="Gramene" id="ONK69823">
    <property type="protein sequence ID" value="ONK69823"/>
    <property type="gene ID" value="A4U43_C05F27110"/>
</dbReference>
<evidence type="ECO:0000313" key="3">
    <source>
        <dbReference type="Proteomes" id="UP000243459"/>
    </source>
</evidence>
<protein>
    <submittedName>
        <fullName evidence="2">Uncharacterized protein</fullName>
    </submittedName>
</protein>
<gene>
    <name evidence="2" type="ORF">A4U43_C05F27110</name>
</gene>
<accession>A0A5P1EWE8</accession>
<reference evidence="3" key="1">
    <citation type="journal article" date="2017" name="Nat. Commun.">
        <title>The asparagus genome sheds light on the origin and evolution of a young Y chromosome.</title>
        <authorList>
            <person name="Harkess A."/>
            <person name="Zhou J."/>
            <person name="Xu C."/>
            <person name="Bowers J.E."/>
            <person name="Van der Hulst R."/>
            <person name="Ayyampalayam S."/>
            <person name="Mercati F."/>
            <person name="Riccardi P."/>
            <person name="McKain M.R."/>
            <person name="Kakrana A."/>
            <person name="Tang H."/>
            <person name="Ray J."/>
            <person name="Groenendijk J."/>
            <person name="Arikit S."/>
            <person name="Mathioni S.M."/>
            <person name="Nakano M."/>
            <person name="Shan H."/>
            <person name="Telgmann-Rauber A."/>
            <person name="Kanno A."/>
            <person name="Yue Z."/>
            <person name="Chen H."/>
            <person name="Li W."/>
            <person name="Chen Y."/>
            <person name="Xu X."/>
            <person name="Zhang Y."/>
            <person name="Luo S."/>
            <person name="Chen H."/>
            <person name="Gao J."/>
            <person name="Mao Z."/>
            <person name="Pires J.C."/>
            <person name="Luo M."/>
            <person name="Kudrna D."/>
            <person name="Wing R.A."/>
            <person name="Meyers B.C."/>
            <person name="Yi K."/>
            <person name="Kong H."/>
            <person name="Lavrijsen P."/>
            <person name="Sunseri F."/>
            <person name="Falavigna A."/>
            <person name="Ye Y."/>
            <person name="Leebens-Mack J.H."/>
            <person name="Chen G."/>
        </authorList>
    </citation>
    <scope>NUCLEOTIDE SEQUENCE [LARGE SCALE GENOMIC DNA]</scope>
    <source>
        <strain evidence="3">cv. DH0086</strain>
    </source>
</reference>
<dbReference type="AlphaFoldDB" id="A0A5P1EWE8"/>
<evidence type="ECO:0000313" key="2">
    <source>
        <dbReference type="EMBL" id="ONK69823.1"/>
    </source>
</evidence>
<name>A0A5P1EWE8_ASPOF</name>